<reference evidence="1 2" key="1">
    <citation type="journal article" date="2021" name="Front. Genet.">
        <title>Chromosome-Level Genome Assembly Reveals Significant Gene Expansion in the Toll and IMD Signaling Pathways of Dendrolimus kikuchii.</title>
        <authorList>
            <person name="Zhou J."/>
            <person name="Wu P."/>
            <person name="Xiong Z."/>
            <person name="Liu N."/>
            <person name="Zhao N."/>
            <person name="Ji M."/>
            <person name="Qiu Y."/>
            <person name="Yang B."/>
        </authorList>
    </citation>
    <scope>NUCLEOTIDE SEQUENCE [LARGE SCALE GENOMIC DNA]</scope>
    <source>
        <strain evidence="1">Ann1</strain>
    </source>
</reference>
<gene>
    <name evidence="1" type="ORF">K1T71_004379</name>
</gene>
<dbReference type="EMBL" id="CM034393">
    <property type="protein sequence ID" value="KAJ0179788.1"/>
    <property type="molecule type" value="Genomic_DNA"/>
</dbReference>
<keyword evidence="2" id="KW-1185">Reference proteome</keyword>
<comment type="caution">
    <text evidence="1">The sequence shown here is derived from an EMBL/GenBank/DDBJ whole genome shotgun (WGS) entry which is preliminary data.</text>
</comment>
<proteinExistence type="predicted"/>
<organism evidence="1 2">
    <name type="scientific">Dendrolimus kikuchii</name>
    <dbReference type="NCBI Taxonomy" id="765133"/>
    <lineage>
        <taxon>Eukaryota</taxon>
        <taxon>Metazoa</taxon>
        <taxon>Ecdysozoa</taxon>
        <taxon>Arthropoda</taxon>
        <taxon>Hexapoda</taxon>
        <taxon>Insecta</taxon>
        <taxon>Pterygota</taxon>
        <taxon>Neoptera</taxon>
        <taxon>Endopterygota</taxon>
        <taxon>Lepidoptera</taxon>
        <taxon>Glossata</taxon>
        <taxon>Ditrysia</taxon>
        <taxon>Bombycoidea</taxon>
        <taxon>Lasiocampidae</taxon>
        <taxon>Dendrolimus</taxon>
    </lineage>
</organism>
<sequence length="350" mass="39679">MFFSIKNYEINKLDKCILTSCCFVFAAVLAIASARPQYGHEDGHGHAFSSQSIVLHTDGHEAHHESHHAPAHHVVVPVHHVVVKPVHHHEAVYSASHHGHHEEHHVDYYAHPKYSFEYQVQDPHTHDMKSQHETRDGDVVKGYYSLHQPDGTVRSVHYTADKHNGLLTSDVVKGYYVLYQHDGSLRHVDYHGSPCGAMPWIIGSQRYIVLVAVLAVAAARPQHDHDDGHGHAFSSQSIVLHTDGHEAHHESHHAPAHQVVVPVHHVIVKPVHHHEAVHSAGHQEHHEEHHVDYYAHPKYSFEYQVKDPHTHDEKSQHETRDGDVVKGYYSLHQPDGTVRIVHYSADKHQG</sequence>
<evidence type="ECO:0000313" key="1">
    <source>
        <dbReference type="EMBL" id="KAJ0179788.1"/>
    </source>
</evidence>
<accession>A0ACC1D859</accession>
<dbReference type="Proteomes" id="UP000824533">
    <property type="component" value="Linkage Group LG07"/>
</dbReference>
<evidence type="ECO:0000313" key="2">
    <source>
        <dbReference type="Proteomes" id="UP000824533"/>
    </source>
</evidence>
<protein>
    <submittedName>
        <fullName evidence="1">Uncharacterized protein</fullName>
    </submittedName>
</protein>
<name>A0ACC1D859_9NEOP</name>